<evidence type="ECO:0000256" key="1">
    <source>
        <dbReference type="SAM" id="SignalP"/>
    </source>
</evidence>
<dbReference type="EMBL" id="VKGK01000003">
    <property type="protein sequence ID" value="TRY15613.1"/>
    <property type="molecule type" value="Genomic_DNA"/>
</dbReference>
<dbReference type="OrthoDB" id="5866628at2"/>
<sequence length="168" mass="19675">MHYKIRNICLLSILAISANASALSWPYSETALLNDVNEAHTALEDKTEFCMALRKRELPEIQSDWLYSLPEKKRKGILFIVSMMVLDRCTNEESVKYATAIMRYTAETEDEKLLKDWMTLNNYRFQREIFNEFSDIPSSKIIELSERPELYYPFEPMGAETRVVLESK</sequence>
<keyword evidence="3" id="KW-1185">Reference proteome</keyword>
<name>A0A553JT27_SHEHA</name>
<evidence type="ECO:0000313" key="2">
    <source>
        <dbReference type="EMBL" id="TRY15613.1"/>
    </source>
</evidence>
<comment type="caution">
    <text evidence="2">The sequence shown here is derived from an EMBL/GenBank/DDBJ whole genome shotgun (WGS) entry which is preliminary data.</text>
</comment>
<accession>A0A553JT27</accession>
<feature type="chain" id="PRO_5021880239" evidence="1">
    <location>
        <begin position="23"/>
        <end position="168"/>
    </location>
</feature>
<dbReference type="AlphaFoldDB" id="A0A553JT27"/>
<reference evidence="3" key="1">
    <citation type="submission" date="2019-07" db="EMBL/GenBank/DDBJ databases">
        <title>Shewanella sp. YLB-08 draft genomic sequence.</title>
        <authorList>
            <person name="Yu L."/>
        </authorList>
    </citation>
    <scope>NUCLEOTIDE SEQUENCE [LARGE SCALE GENOMIC DNA]</scope>
    <source>
        <strain evidence="3">JCM 20706</strain>
    </source>
</reference>
<organism evidence="2 3">
    <name type="scientific">Shewanella hanedai</name>
    <name type="common">Alteromonas hanedai</name>
    <dbReference type="NCBI Taxonomy" id="25"/>
    <lineage>
        <taxon>Bacteria</taxon>
        <taxon>Pseudomonadati</taxon>
        <taxon>Pseudomonadota</taxon>
        <taxon>Gammaproteobacteria</taxon>
        <taxon>Alteromonadales</taxon>
        <taxon>Shewanellaceae</taxon>
        <taxon>Shewanella</taxon>
    </lineage>
</organism>
<proteinExistence type="predicted"/>
<dbReference type="Proteomes" id="UP000318126">
    <property type="component" value="Unassembled WGS sequence"/>
</dbReference>
<keyword evidence="1" id="KW-0732">Signal</keyword>
<feature type="signal peptide" evidence="1">
    <location>
        <begin position="1"/>
        <end position="22"/>
    </location>
</feature>
<gene>
    <name evidence="2" type="ORF">FN961_03825</name>
</gene>
<dbReference type="RefSeq" id="WP_143563225.1">
    <property type="nucleotide sequence ID" value="NZ_BMPL01000003.1"/>
</dbReference>
<evidence type="ECO:0000313" key="3">
    <source>
        <dbReference type="Proteomes" id="UP000318126"/>
    </source>
</evidence>
<protein>
    <submittedName>
        <fullName evidence="2">Uncharacterized protein</fullName>
    </submittedName>
</protein>